<name>A0AAV9PDS7_9PEZI</name>
<dbReference type="GeneID" id="89926562"/>
<evidence type="ECO:0000313" key="2">
    <source>
        <dbReference type="Proteomes" id="UP001337655"/>
    </source>
</evidence>
<accession>A0AAV9PDS7</accession>
<gene>
    <name evidence="1" type="ORF">LTR77_005218</name>
</gene>
<protein>
    <submittedName>
        <fullName evidence="1">Uncharacterized protein</fullName>
    </submittedName>
</protein>
<comment type="caution">
    <text evidence="1">The sequence shown here is derived from an EMBL/GenBank/DDBJ whole genome shotgun (WGS) entry which is preliminary data.</text>
</comment>
<dbReference type="AlphaFoldDB" id="A0AAV9PDS7"/>
<dbReference type="Proteomes" id="UP001337655">
    <property type="component" value="Unassembled WGS sequence"/>
</dbReference>
<dbReference type="EMBL" id="JAVRRT010000007">
    <property type="protein sequence ID" value="KAK5170629.1"/>
    <property type="molecule type" value="Genomic_DNA"/>
</dbReference>
<dbReference type="RefSeq" id="XP_064659827.1">
    <property type="nucleotide sequence ID" value="XM_064802466.1"/>
</dbReference>
<keyword evidence="2" id="KW-1185">Reference proteome</keyword>
<evidence type="ECO:0000313" key="1">
    <source>
        <dbReference type="EMBL" id="KAK5170629.1"/>
    </source>
</evidence>
<proteinExistence type="predicted"/>
<sequence length="190" mass="20650">MVLFFGLPTRGRGGPRGDFAPKQSTLLDTSFRPSRVFIAGYRDLTREEFAAHYHDRIKKAIENGSSFILSDEPGTCSMAFEYLKSKKDVPRDDITIYRSTADGDEGVKGLPSSKAGKCRVVTVPGGEAERLVAMSEASDAEIVWLYGGDTLGDYGCSSAGDILDMWFRGPKEVVRLGLAKSVGGQETLNL</sequence>
<reference evidence="1 2" key="1">
    <citation type="submission" date="2023-08" db="EMBL/GenBank/DDBJ databases">
        <title>Black Yeasts Isolated from many extreme environments.</title>
        <authorList>
            <person name="Coleine C."/>
            <person name="Stajich J.E."/>
            <person name="Selbmann L."/>
        </authorList>
    </citation>
    <scope>NUCLEOTIDE SEQUENCE [LARGE SCALE GENOMIC DNA]</scope>
    <source>
        <strain evidence="1 2">CCFEE 5935</strain>
    </source>
</reference>
<organism evidence="1 2">
    <name type="scientific">Saxophila tyrrhenica</name>
    <dbReference type="NCBI Taxonomy" id="1690608"/>
    <lineage>
        <taxon>Eukaryota</taxon>
        <taxon>Fungi</taxon>
        <taxon>Dikarya</taxon>
        <taxon>Ascomycota</taxon>
        <taxon>Pezizomycotina</taxon>
        <taxon>Dothideomycetes</taxon>
        <taxon>Dothideomycetidae</taxon>
        <taxon>Mycosphaerellales</taxon>
        <taxon>Extremaceae</taxon>
        <taxon>Saxophila</taxon>
    </lineage>
</organism>